<feature type="compositionally biased region" description="Polar residues" evidence="1">
    <location>
        <begin position="296"/>
        <end position="306"/>
    </location>
</feature>
<feature type="region of interest" description="Disordered" evidence="1">
    <location>
        <begin position="320"/>
        <end position="339"/>
    </location>
</feature>
<protein>
    <submittedName>
        <fullName evidence="2">Uncharacterized protein</fullName>
    </submittedName>
</protein>
<evidence type="ECO:0000256" key="1">
    <source>
        <dbReference type="SAM" id="MobiDB-lite"/>
    </source>
</evidence>
<feature type="compositionally biased region" description="Polar residues" evidence="1">
    <location>
        <begin position="275"/>
        <end position="290"/>
    </location>
</feature>
<dbReference type="AlphaFoldDB" id="A0A2N5VQ48"/>
<reference evidence="2 3" key="1">
    <citation type="submission" date="2017-11" db="EMBL/GenBank/DDBJ databases">
        <title>De novo assembly and phasing of dikaryotic genomes from two isolates of Puccinia coronata f. sp. avenae, the causal agent of oat crown rust.</title>
        <authorList>
            <person name="Miller M.E."/>
            <person name="Zhang Y."/>
            <person name="Omidvar V."/>
            <person name="Sperschneider J."/>
            <person name="Schwessinger B."/>
            <person name="Raley C."/>
            <person name="Palmer J.M."/>
            <person name="Garnica D."/>
            <person name="Upadhyaya N."/>
            <person name="Rathjen J."/>
            <person name="Taylor J.M."/>
            <person name="Park R.F."/>
            <person name="Dodds P.N."/>
            <person name="Hirsch C.D."/>
            <person name="Kianian S.F."/>
            <person name="Figueroa M."/>
        </authorList>
    </citation>
    <scope>NUCLEOTIDE SEQUENCE [LARGE SCALE GENOMIC DNA]</scope>
    <source>
        <strain evidence="2">12SD80</strain>
    </source>
</reference>
<feature type="compositionally biased region" description="Basic and acidic residues" evidence="1">
    <location>
        <begin position="324"/>
        <end position="339"/>
    </location>
</feature>
<dbReference type="EMBL" id="PGCI01000002">
    <property type="protein sequence ID" value="PLW52097.1"/>
    <property type="molecule type" value="Genomic_DNA"/>
</dbReference>
<accession>A0A2N5VQ48</accession>
<proteinExistence type="predicted"/>
<feature type="region of interest" description="Disordered" evidence="1">
    <location>
        <begin position="275"/>
        <end position="313"/>
    </location>
</feature>
<feature type="region of interest" description="Disordered" evidence="1">
    <location>
        <begin position="188"/>
        <end position="221"/>
    </location>
</feature>
<name>A0A2N5VQ48_9BASI</name>
<organism evidence="2 3">
    <name type="scientific">Puccinia coronata f. sp. avenae</name>
    <dbReference type="NCBI Taxonomy" id="200324"/>
    <lineage>
        <taxon>Eukaryota</taxon>
        <taxon>Fungi</taxon>
        <taxon>Dikarya</taxon>
        <taxon>Basidiomycota</taxon>
        <taxon>Pucciniomycotina</taxon>
        <taxon>Pucciniomycetes</taxon>
        <taxon>Pucciniales</taxon>
        <taxon>Pucciniaceae</taxon>
        <taxon>Puccinia</taxon>
    </lineage>
</organism>
<dbReference type="Proteomes" id="UP000235392">
    <property type="component" value="Unassembled WGS sequence"/>
</dbReference>
<gene>
    <name evidence="2" type="ORF">PCASD_02104</name>
</gene>
<comment type="caution">
    <text evidence="2">The sequence shown here is derived from an EMBL/GenBank/DDBJ whole genome shotgun (WGS) entry which is preliminary data.</text>
</comment>
<sequence>MAISAPPSYIARLSLPVRNSSGTSIFKARQSLPFLHLKPEAHFSLKNLALPAQYPQQKKNPQHCQFACQCFPWSSLITRPKFLLESKINQNRSLRSLPFRSTYEPVHPSTLHSKVSTLDNMPSIKGKMRKEEDSDSDESFHCCGRPQDLIEEARFLAKTPPPDSDANEIHVPDDQEYYLYAAGLERMSSPKDEPTPLSPSSSSSHGTRFHRSSTVYSSDSDRTRIGSPLLIIKTGAVVAPSSLPEMKGLRVRFIEPPKPRTKLKWNIKIPRPQSFSKIVNPTDDSLTSPDLPQPQTPALHTPSPTRSSKRRQGMVFNLDSLPEELQKMAEKKDSEGSGT</sequence>
<evidence type="ECO:0000313" key="2">
    <source>
        <dbReference type="EMBL" id="PLW52097.1"/>
    </source>
</evidence>
<evidence type="ECO:0000313" key="3">
    <source>
        <dbReference type="Proteomes" id="UP000235392"/>
    </source>
</evidence>